<dbReference type="OrthoDB" id="10301094at2759"/>
<evidence type="ECO:0000313" key="2">
    <source>
        <dbReference type="Proteomes" id="UP000237000"/>
    </source>
</evidence>
<sequence length="101" mass="11854">MKPSVKWQYPNFCLDLELKNCLDLELKNWAMLCFNKMINASTYHIGIKKLGVAKRSLVWLKQARKLTRAINIFKHMKSSRNLDCRPSIRNYPILFVALLSL</sequence>
<dbReference type="EMBL" id="JXTC01000231">
    <property type="protein sequence ID" value="PON80433.1"/>
    <property type="molecule type" value="Genomic_DNA"/>
</dbReference>
<name>A0A2P5E4H5_TREOI</name>
<gene>
    <name evidence="1" type="ORF">TorRG33x02_234370</name>
</gene>
<protein>
    <submittedName>
        <fullName evidence="1">Uncharacterized protein</fullName>
    </submittedName>
</protein>
<reference evidence="2" key="1">
    <citation type="submission" date="2016-06" db="EMBL/GenBank/DDBJ databases">
        <title>Parallel loss of symbiosis genes in relatives of nitrogen-fixing non-legume Parasponia.</title>
        <authorList>
            <person name="Van Velzen R."/>
            <person name="Holmer R."/>
            <person name="Bu F."/>
            <person name="Rutten L."/>
            <person name="Van Zeijl A."/>
            <person name="Liu W."/>
            <person name="Santuari L."/>
            <person name="Cao Q."/>
            <person name="Sharma T."/>
            <person name="Shen D."/>
            <person name="Roswanjaya Y."/>
            <person name="Wardhani T."/>
            <person name="Kalhor M.S."/>
            <person name="Jansen J."/>
            <person name="Van den Hoogen J."/>
            <person name="Gungor B."/>
            <person name="Hartog M."/>
            <person name="Hontelez J."/>
            <person name="Verver J."/>
            <person name="Yang W.-C."/>
            <person name="Schijlen E."/>
            <person name="Repin R."/>
            <person name="Schilthuizen M."/>
            <person name="Schranz E."/>
            <person name="Heidstra R."/>
            <person name="Miyata K."/>
            <person name="Fedorova E."/>
            <person name="Kohlen W."/>
            <person name="Bisseling T."/>
            <person name="Smit S."/>
            <person name="Geurts R."/>
        </authorList>
    </citation>
    <scope>NUCLEOTIDE SEQUENCE [LARGE SCALE GENOMIC DNA]</scope>
    <source>
        <strain evidence="2">cv. RG33-2</strain>
    </source>
</reference>
<dbReference type="InParanoid" id="A0A2P5E4H5"/>
<dbReference type="Proteomes" id="UP000237000">
    <property type="component" value="Unassembled WGS sequence"/>
</dbReference>
<dbReference type="STRING" id="63057.A0A2P5E4H5"/>
<dbReference type="AlphaFoldDB" id="A0A2P5E4H5"/>
<proteinExistence type="predicted"/>
<comment type="caution">
    <text evidence="1">The sequence shown here is derived from an EMBL/GenBank/DDBJ whole genome shotgun (WGS) entry which is preliminary data.</text>
</comment>
<accession>A0A2P5E4H5</accession>
<keyword evidence="2" id="KW-1185">Reference proteome</keyword>
<evidence type="ECO:0000313" key="1">
    <source>
        <dbReference type="EMBL" id="PON80433.1"/>
    </source>
</evidence>
<organism evidence="1 2">
    <name type="scientific">Trema orientale</name>
    <name type="common">Charcoal tree</name>
    <name type="synonym">Celtis orientalis</name>
    <dbReference type="NCBI Taxonomy" id="63057"/>
    <lineage>
        <taxon>Eukaryota</taxon>
        <taxon>Viridiplantae</taxon>
        <taxon>Streptophyta</taxon>
        <taxon>Embryophyta</taxon>
        <taxon>Tracheophyta</taxon>
        <taxon>Spermatophyta</taxon>
        <taxon>Magnoliopsida</taxon>
        <taxon>eudicotyledons</taxon>
        <taxon>Gunneridae</taxon>
        <taxon>Pentapetalae</taxon>
        <taxon>rosids</taxon>
        <taxon>fabids</taxon>
        <taxon>Rosales</taxon>
        <taxon>Cannabaceae</taxon>
        <taxon>Trema</taxon>
    </lineage>
</organism>